<keyword evidence="3" id="KW-1185">Reference proteome</keyword>
<sequence length="139" mass="15658">MQKVFTLLCFILCFSFVSLQASWAQEQKPGRISLLLDGKALDEKRQYAFDELKGALEVTLPGEEFSKVQVYLVRGSRPVKMHTVQGNAFKDFNLYEWLMTEGKAQDGTLMPFSVARAGDRMVVLLSLNTGEKAVNISFK</sequence>
<reference evidence="3" key="1">
    <citation type="journal article" date="2019" name="Int. J. Syst. Evol. Microbiol.">
        <title>The Global Catalogue of Microorganisms (GCM) 10K type strain sequencing project: providing services to taxonomists for standard genome sequencing and annotation.</title>
        <authorList>
            <consortium name="The Broad Institute Genomics Platform"/>
            <consortium name="The Broad Institute Genome Sequencing Center for Infectious Disease"/>
            <person name="Wu L."/>
            <person name="Ma J."/>
        </authorList>
    </citation>
    <scope>NUCLEOTIDE SEQUENCE [LARGE SCALE GENOMIC DNA]</scope>
    <source>
        <strain evidence="3">JCM 17917</strain>
    </source>
</reference>
<dbReference type="Proteomes" id="UP001501844">
    <property type="component" value="Unassembled WGS sequence"/>
</dbReference>
<comment type="caution">
    <text evidence="2">The sequence shown here is derived from an EMBL/GenBank/DDBJ whole genome shotgun (WGS) entry which is preliminary data.</text>
</comment>
<dbReference type="RefSeq" id="WP_345165821.1">
    <property type="nucleotide sequence ID" value="NZ_BAABGX010000002.1"/>
</dbReference>
<keyword evidence="1" id="KW-0732">Signal</keyword>
<evidence type="ECO:0000313" key="3">
    <source>
        <dbReference type="Proteomes" id="UP001501844"/>
    </source>
</evidence>
<evidence type="ECO:0000256" key="1">
    <source>
        <dbReference type="SAM" id="SignalP"/>
    </source>
</evidence>
<accession>A0ABP8FLY2</accession>
<name>A0ABP8FLY2_9BACT</name>
<proteinExistence type="predicted"/>
<evidence type="ECO:0000313" key="2">
    <source>
        <dbReference type="EMBL" id="GAA4306585.1"/>
    </source>
</evidence>
<dbReference type="EMBL" id="BAABGX010000002">
    <property type="protein sequence ID" value="GAA4306585.1"/>
    <property type="molecule type" value="Genomic_DNA"/>
</dbReference>
<gene>
    <name evidence="2" type="ORF">GCM10023183_21930</name>
</gene>
<feature type="signal peptide" evidence="1">
    <location>
        <begin position="1"/>
        <end position="24"/>
    </location>
</feature>
<organism evidence="2 3">
    <name type="scientific">Nibribacter koreensis</name>
    <dbReference type="NCBI Taxonomy" id="1084519"/>
    <lineage>
        <taxon>Bacteria</taxon>
        <taxon>Pseudomonadati</taxon>
        <taxon>Bacteroidota</taxon>
        <taxon>Cytophagia</taxon>
        <taxon>Cytophagales</taxon>
        <taxon>Hymenobacteraceae</taxon>
        <taxon>Nibribacter</taxon>
    </lineage>
</organism>
<protein>
    <submittedName>
        <fullName evidence="2">Uncharacterized protein</fullName>
    </submittedName>
</protein>
<feature type="chain" id="PRO_5045196755" evidence="1">
    <location>
        <begin position="25"/>
        <end position="139"/>
    </location>
</feature>